<sequence length="680" mass="73234">MSGPNPSQNGNKRPGEQHEEDRPPQRPRTDAEAPSPEPDGPRYPTRHRVALASSRASSAGQSQPAQNEPSQAQPPSSRPGAHAGDSDQQSSGAQAGSSRNIRPHRPPTPPLPRTRRETVRVPERIPKRRPLSWSPATVDHFERKMRQILDRLEAEASAAPAVEASAAPAVEASAAPAAEASAAPAVEASAAPAVEASAAPAVMRSAFPPALLDDFQRAVQRVQDRYQAELARATAILGRDSAFRIRTPPSTGAPPPPRTWREILLPPEPPQPLSWSPATLHTLQRTMQEVQHRLQCEGSQGFMRSAFQLANLDNVQRAIQKVRDRLPADARNQAGPSGHRFSPLSGPIDLSSSLGLRRRRSGSASTAGPYTSPHPYRSVPRPQGPPNSRDRILAAAKARAAKARASAAAAATASGSASQSARAGNAAVPTNTHRRIPADQARRSQVGTHSTAQAEHERRPETGTRSRTRAPVVDNTEIPTNTNRPIPADQTRRPPVGTHSTAQAEQERRPETGTRSSTRAPVVDHTAAPTNTNRPIPADQTRRSPVGTHSTAQAQQERRPETGNPSSSRGPSTRAAGSTRNRRVVLESRVRETYENVRQELEVTFSVFGPTSEEEQIPARKTLISSVPKYNPSSSPPANIKIAKRHPPLLSVFYRGRRGRAIAGRFRKTPAGVLAEGLSE</sequence>
<feature type="compositionally biased region" description="Low complexity" evidence="1">
    <location>
        <begin position="412"/>
        <end position="427"/>
    </location>
</feature>
<dbReference type="AlphaFoldDB" id="A0A2N5S553"/>
<evidence type="ECO:0000313" key="2">
    <source>
        <dbReference type="EMBL" id="PLW08346.1"/>
    </source>
</evidence>
<feature type="region of interest" description="Disordered" evidence="1">
    <location>
        <begin position="1"/>
        <end position="134"/>
    </location>
</feature>
<dbReference type="Proteomes" id="UP000235392">
    <property type="component" value="Unassembled WGS sequence"/>
</dbReference>
<reference evidence="2 3" key="1">
    <citation type="submission" date="2017-11" db="EMBL/GenBank/DDBJ databases">
        <title>De novo assembly and phasing of dikaryotic genomes from two isolates of Puccinia coronata f. sp. avenae, the causal agent of oat crown rust.</title>
        <authorList>
            <person name="Miller M.E."/>
            <person name="Zhang Y."/>
            <person name="Omidvar V."/>
            <person name="Sperschneider J."/>
            <person name="Schwessinger B."/>
            <person name="Raley C."/>
            <person name="Palmer J.M."/>
            <person name="Garnica D."/>
            <person name="Upadhyaya N."/>
            <person name="Rathjen J."/>
            <person name="Taylor J.M."/>
            <person name="Park R.F."/>
            <person name="Dodds P.N."/>
            <person name="Hirsch C.D."/>
            <person name="Kianian S.F."/>
            <person name="Figueroa M."/>
        </authorList>
    </citation>
    <scope>NUCLEOTIDE SEQUENCE [LARGE SCALE GENOMIC DNA]</scope>
    <source>
        <strain evidence="2">12SD80</strain>
    </source>
</reference>
<feature type="compositionally biased region" description="Polar residues" evidence="1">
    <location>
        <begin position="563"/>
        <end position="579"/>
    </location>
</feature>
<feature type="region of interest" description="Disordered" evidence="1">
    <location>
        <begin position="328"/>
        <end position="389"/>
    </location>
</feature>
<feature type="compositionally biased region" description="Basic and acidic residues" evidence="1">
    <location>
        <begin position="13"/>
        <end position="31"/>
    </location>
</feature>
<evidence type="ECO:0000313" key="3">
    <source>
        <dbReference type="Proteomes" id="UP000235392"/>
    </source>
</evidence>
<name>A0A2N5S553_9BASI</name>
<feature type="compositionally biased region" description="Basic and acidic residues" evidence="1">
    <location>
        <begin position="114"/>
        <end position="125"/>
    </location>
</feature>
<protein>
    <submittedName>
        <fullName evidence="2">Uncharacterized protein</fullName>
    </submittedName>
</protein>
<comment type="caution">
    <text evidence="2">The sequence shown here is derived from an EMBL/GenBank/DDBJ whole genome shotgun (WGS) entry which is preliminary data.</text>
</comment>
<feature type="compositionally biased region" description="Polar residues" evidence="1">
    <location>
        <begin position="443"/>
        <end position="453"/>
    </location>
</feature>
<feature type="compositionally biased region" description="Low complexity" evidence="1">
    <location>
        <begin position="50"/>
        <end position="66"/>
    </location>
</feature>
<gene>
    <name evidence="2" type="ORF">PCASD_24031</name>
</gene>
<feature type="compositionally biased region" description="Basic and acidic residues" evidence="1">
    <location>
        <begin position="454"/>
        <end position="464"/>
    </location>
</feature>
<evidence type="ECO:0000256" key="1">
    <source>
        <dbReference type="SAM" id="MobiDB-lite"/>
    </source>
</evidence>
<feature type="compositionally biased region" description="Polar residues" evidence="1">
    <location>
        <begin position="1"/>
        <end position="11"/>
    </location>
</feature>
<organism evidence="2 3">
    <name type="scientific">Puccinia coronata f. sp. avenae</name>
    <dbReference type="NCBI Taxonomy" id="200324"/>
    <lineage>
        <taxon>Eukaryota</taxon>
        <taxon>Fungi</taxon>
        <taxon>Dikarya</taxon>
        <taxon>Basidiomycota</taxon>
        <taxon>Pucciniomycotina</taxon>
        <taxon>Pucciniomycetes</taxon>
        <taxon>Pucciniales</taxon>
        <taxon>Pucciniaceae</taxon>
        <taxon>Puccinia</taxon>
    </lineage>
</organism>
<proteinExistence type="predicted"/>
<feature type="compositionally biased region" description="Low complexity" evidence="1">
    <location>
        <begin position="86"/>
        <end position="100"/>
    </location>
</feature>
<dbReference type="EMBL" id="PGCI01001070">
    <property type="protein sequence ID" value="PLW08346.1"/>
    <property type="molecule type" value="Genomic_DNA"/>
</dbReference>
<accession>A0A2N5S553</accession>
<feature type="region of interest" description="Disordered" evidence="1">
    <location>
        <begin position="412"/>
        <end position="584"/>
    </location>
</feature>